<feature type="domain" description="MazG C-terminal" evidence="1">
    <location>
        <begin position="185"/>
        <end position="366"/>
    </location>
</feature>
<dbReference type="Proteomes" id="UP000198606">
    <property type="component" value="Unassembled WGS sequence"/>
</dbReference>
<evidence type="ECO:0000313" key="2">
    <source>
        <dbReference type="EMBL" id="SDJ01683.1"/>
    </source>
</evidence>
<dbReference type="AlphaFoldDB" id="A0A1G8QAU8"/>
<dbReference type="Pfam" id="PF18722">
    <property type="entry name" value="MazG_C"/>
    <property type="match status" value="1"/>
</dbReference>
<sequence>MSGFQFITVYEGKISDTDRLSDKPWHLLSFGLYGEVGSILSVSKKAYRENAAFDQDKSLVEELGDALWYFSRLCNRRDTSVAKVLEVIYKDSSRYAISTSIKNHPIGFVPVQTKLDLIESSRVLGYKASAFLVSDVNQISSDLLEDFLKAYIDVVSSSGVSFKDVIDNNLEKSLGRFLPPALGELPDFDKGEDQDEQLPREFIIEVSQRSNGKTYMKKGDVFIGDPLTDNIEVEDGYRFHDVFHMAYAVILHWSPVFRALLKNKRKSNPEKDESQDGGRAIVIEEGLSAWIFSIAKEKDYFETQSELSFDILKNVKQFVQGYEVDVCPYALFEKAILDGYKVFRELKINGRGYIIGSREKRSLEYSLENPRDAT</sequence>
<reference evidence="2 3" key="1">
    <citation type="submission" date="2016-10" db="EMBL/GenBank/DDBJ databases">
        <authorList>
            <person name="de Groot N.N."/>
        </authorList>
    </citation>
    <scope>NUCLEOTIDE SEQUENCE [LARGE SCALE GENOMIC DNA]</scope>
    <source>
        <strain evidence="2 3">LMG 18387</strain>
    </source>
</reference>
<dbReference type="STRING" id="29435.SAMN05216588_1349"/>
<proteinExistence type="predicted"/>
<gene>
    <name evidence="2" type="ORF">SAMN05216588_1349</name>
</gene>
<accession>A0A1G8QAU8</accession>
<evidence type="ECO:0000313" key="3">
    <source>
        <dbReference type="Proteomes" id="UP000198606"/>
    </source>
</evidence>
<dbReference type="Gene3D" id="1.10.287.1080">
    <property type="entry name" value="MazG-like"/>
    <property type="match status" value="1"/>
</dbReference>
<dbReference type="InterPro" id="IPR041407">
    <property type="entry name" value="MazG_C"/>
</dbReference>
<protein>
    <recommendedName>
        <fullName evidence="1">MazG C-terminal domain-containing protein</fullName>
    </recommendedName>
</protein>
<dbReference type="SUPFAM" id="SSF101386">
    <property type="entry name" value="all-alpha NTP pyrophosphatases"/>
    <property type="match status" value="1"/>
</dbReference>
<name>A0A1G8QAU8_9GAMM</name>
<dbReference type="EMBL" id="FNDG01000034">
    <property type="protein sequence ID" value="SDJ01683.1"/>
    <property type="molecule type" value="Genomic_DNA"/>
</dbReference>
<evidence type="ECO:0000259" key="1">
    <source>
        <dbReference type="Pfam" id="PF18722"/>
    </source>
</evidence>
<organism evidence="2 3">
    <name type="scientific">Phytopseudomonas flavescens</name>
    <dbReference type="NCBI Taxonomy" id="29435"/>
    <lineage>
        <taxon>Bacteria</taxon>
        <taxon>Pseudomonadati</taxon>
        <taxon>Pseudomonadota</taxon>
        <taxon>Gammaproteobacteria</taxon>
        <taxon>Pseudomonadales</taxon>
        <taxon>Pseudomonadaceae</taxon>
        <taxon>Phytopseudomonas</taxon>
    </lineage>
</organism>
<dbReference type="RefSeq" id="WP_139207518.1">
    <property type="nucleotide sequence ID" value="NZ_FNDG01000034.1"/>
</dbReference>